<sequence length="188" mass="22021">MKKNKLILCDLDGTLFDTTKVNYYSYKEALNEINYDMDYDFFIKECYGKHYKGFLPKIGLNENEMEIVHKIKKNTYSKHLNTAKINTHLFNILEFSKNEYYIALVTTASKENSEQILNFFNKKELFDLIIAAEDVENKKPNPEGFIKAMNYFSIEPEDTLIFEDSDVGIEAAIKSKANIFKIERFQNT</sequence>
<evidence type="ECO:0000256" key="2">
    <source>
        <dbReference type="ARBA" id="ARBA00006171"/>
    </source>
</evidence>
<dbReference type="Gene3D" id="1.10.150.240">
    <property type="entry name" value="Putative phosphatase, domain 2"/>
    <property type="match status" value="1"/>
</dbReference>
<accession>A0A510KHL2</accession>
<dbReference type="SFLD" id="SFLDG01129">
    <property type="entry name" value="C1.5:_HAD__Beta-PGM__Phosphata"/>
    <property type="match status" value="1"/>
</dbReference>
<dbReference type="PANTHER" id="PTHR46193:SF18">
    <property type="entry name" value="HEXITOL PHOSPHATASE B"/>
    <property type="match status" value="1"/>
</dbReference>
<dbReference type="SFLD" id="SFLDS00003">
    <property type="entry name" value="Haloacid_Dehalogenase"/>
    <property type="match status" value="1"/>
</dbReference>
<dbReference type="PANTHER" id="PTHR46193">
    <property type="entry name" value="6-PHOSPHOGLUCONATE PHOSPHATASE"/>
    <property type="match status" value="1"/>
</dbReference>
<dbReference type="InterPro" id="IPR051600">
    <property type="entry name" value="Beta-PGM-like"/>
</dbReference>
<dbReference type="InterPro" id="IPR023198">
    <property type="entry name" value="PGP-like_dom2"/>
</dbReference>
<evidence type="ECO:0000256" key="4">
    <source>
        <dbReference type="ARBA" id="ARBA00022842"/>
    </source>
</evidence>
<keyword evidence="4" id="KW-0460">Magnesium</keyword>
<evidence type="ECO:0000313" key="6">
    <source>
        <dbReference type="EMBL" id="BBM51170.1"/>
    </source>
</evidence>
<keyword evidence="3" id="KW-0479">Metal-binding</keyword>
<evidence type="ECO:0000256" key="5">
    <source>
        <dbReference type="ARBA" id="ARBA00023277"/>
    </source>
</evidence>
<dbReference type="Gene3D" id="3.40.50.1000">
    <property type="entry name" value="HAD superfamily/HAD-like"/>
    <property type="match status" value="1"/>
</dbReference>
<dbReference type="EMBL" id="AP019840">
    <property type="protein sequence ID" value="BBM51170.1"/>
    <property type="molecule type" value="Genomic_DNA"/>
</dbReference>
<dbReference type="SUPFAM" id="SSF56784">
    <property type="entry name" value="HAD-like"/>
    <property type="match status" value="1"/>
</dbReference>
<dbReference type="NCBIfam" id="TIGR01509">
    <property type="entry name" value="HAD-SF-IA-v3"/>
    <property type="match status" value="1"/>
</dbReference>
<organism evidence="6 7">
    <name type="scientific">Leptotrichia trevisanii</name>
    <dbReference type="NCBI Taxonomy" id="109328"/>
    <lineage>
        <taxon>Bacteria</taxon>
        <taxon>Fusobacteriati</taxon>
        <taxon>Fusobacteriota</taxon>
        <taxon>Fusobacteriia</taxon>
        <taxon>Fusobacteriales</taxon>
        <taxon>Leptotrichiaceae</taxon>
        <taxon>Leptotrichia</taxon>
    </lineage>
</organism>
<dbReference type="CDD" id="cd07505">
    <property type="entry name" value="HAD_BPGM-like"/>
    <property type="match status" value="1"/>
</dbReference>
<dbReference type="GO" id="GO:0046872">
    <property type="term" value="F:metal ion binding"/>
    <property type="evidence" value="ECO:0007669"/>
    <property type="project" value="UniProtKB-KW"/>
</dbReference>
<dbReference type="InterPro" id="IPR036412">
    <property type="entry name" value="HAD-like_sf"/>
</dbReference>
<keyword evidence="5" id="KW-0119">Carbohydrate metabolism</keyword>
<evidence type="ECO:0000256" key="1">
    <source>
        <dbReference type="ARBA" id="ARBA00001946"/>
    </source>
</evidence>
<gene>
    <name evidence="6" type="ORF">JMUB3935_0120</name>
</gene>
<dbReference type="InterPro" id="IPR041492">
    <property type="entry name" value="HAD_2"/>
</dbReference>
<keyword evidence="6" id="KW-0378">Hydrolase</keyword>
<reference evidence="6 7" key="1">
    <citation type="submission" date="2019-07" db="EMBL/GenBank/DDBJ databases">
        <title>Complete Genome Sequence of Leptotrichia trevisanii Strain JMUB3935.</title>
        <authorList>
            <person name="Watanabe S."/>
            <person name="Cui L."/>
        </authorList>
    </citation>
    <scope>NUCLEOTIDE SEQUENCE [LARGE SCALE GENOMIC DNA]</scope>
    <source>
        <strain evidence="6 7">JMUB3935</strain>
    </source>
</reference>
<dbReference type="InterPro" id="IPR023214">
    <property type="entry name" value="HAD_sf"/>
</dbReference>
<name>A0A510KHL2_9FUSO</name>
<protein>
    <submittedName>
        <fullName evidence="6">Beta-phosphoglucomutase family hydrolase</fullName>
    </submittedName>
</protein>
<dbReference type="STRING" id="1122173.GCA_000482505_02012"/>
<dbReference type="InterPro" id="IPR006439">
    <property type="entry name" value="HAD-SF_hydro_IA"/>
</dbReference>
<comment type="cofactor">
    <cofactor evidence="1">
        <name>Mg(2+)</name>
        <dbReference type="ChEBI" id="CHEBI:18420"/>
    </cofactor>
</comment>
<evidence type="ECO:0000256" key="3">
    <source>
        <dbReference type="ARBA" id="ARBA00022723"/>
    </source>
</evidence>
<dbReference type="GO" id="GO:0016787">
    <property type="term" value="F:hydrolase activity"/>
    <property type="evidence" value="ECO:0007669"/>
    <property type="project" value="UniProtKB-KW"/>
</dbReference>
<comment type="similarity">
    <text evidence="2">Belongs to the HAD-like hydrolase superfamily. CbbY/CbbZ/Gph/YieH family.</text>
</comment>
<dbReference type="Pfam" id="PF13419">
    <property type="entry name" value="HAD_2"/>
    <property type="match status" value="1"/>
</dbReference>
<dbReference type="AlphaFoldDB" id="A0A510KHL2"/>
<dbReference type="Proteomes" id="UP000321378">
    <property type="component" value="Chromosome"/>
</dbReference>
<proteinExistence type="inferred from homology"/>
<evidence type="ECO:0000313" key="7">
    <source>
        <dbReference type="Proteomes" id="UP000321378"/>
    </source>
</evidence>
<dbReference type="RefSeq" id="WP_146995777.1">
    <property type="nucleotide sequence ID" value="NZ_AP019840.1"/>
</dbReference>